<evidence type="ECO:0000313" key="2">
    <source>
        <dbReference type="Proteomes" id="UP000317652"/>
    </source>
</evidence>
<name>A0ABY6VJ20_9ENTR</name>
<sequence>MIKLTDYSGKVVIVRITEIRMVHSHGDKSLVFIKDIHEPIKVNHRLEEIEGLIQTQNAIMNLDDKF</sequence>
<proteinExistence type="predicted"/>
<keyword evidence="2" id="KW-1185">Reference proteome</keyword>
<gene>
    <name evidence="1" type="ORF">SB6411_03503</name>
</gene>
<reference evidence="1 2" key="1">
    <citation type="submission" date="2019-07" db="EMBL/GenBank/DDBJ databases">
        <authorList>
            <person name="Brisse S."/>
            <person name="Rodrigues C."/>
            <person name="Thorpe H."/>
        </authorList>
    </citation>
    <scope>NUCLEOTIDE SEQUENCE [LARGE SCALE GENOMIC DNA]</scope>
    <source>
        <strain evidence="1">SB6411</strain>
    </source>
</reference>
<accession>A0ABY6VJ20</accession>
<protein>
    <submittedName>
        <fullName evidence="1">Uncharacterized protein</fullName>
    </submittedName>
</protein>
<dbReference type="EMBL" id="CABGGS010000045">
    <property type="protein sequence ID" value="VUS90418.1"/>
    <property type="molecule type" value="Genomic_DNA"/>
</dbReference>
<evidence type="ECO:0000313" key="1">
    <source>
        <dbReference type="EMBL" id="VUS90418.1"/>
    </source>
</evidence>
<comment type="caution">
    <text evidence="1">The sequence shown here is derived from an EMBL/GenBank/DDBJ whole genome shotgun (WGS) entry which is preliminary data.</text>
</comment>
<dbReference type="Proteomes" id="UP000317652">
    <property type="component" value="Unassembled WGS sequence"/>
</dbReference>
<organism evidence="1 2">
    <name type="scientific">Klebsiella spallanzanii</name>
    <dbReference type="NCBI Taxonomy" id="2587528"/>
    <lineage>
        <taxon>Bacteria</taxon>
        <taxon>Pseudomonadati</taxon>
        <taxon>Pseudomonadota</taxon>
        <taxon>Gammaproteobacteria</taxon>
        <taxon>Enterobacterales</taxon>
        <taxon>Enterobacteriaceae</taxon>
        <taxon>Klebsiella/Raoultella group</taxon>
        <taxon>Klebsiella</taxon>
    </lineage>
</organism>